<feature type="transmembrane region" description="Helical" evidence="7">
    <location>
        <begin position="164"/>
        <end position="185"/>
    </location>
</feature>
<feature type="transmembrane region" description="Helical" evidence="7">
    <location>
        <begin position="191"/>
        <end position="217"/>
    </location>
</feature>
<keyword evidence="4 7" id="KW-1133">Transmembrane helix</keyword>
<dbReference type="OrthoDB" id="5494559at2"/>
<gene>
    <name evidence="8" type="ORF">D3872_00035</name>
</gene>
<organism evidence="8 9">
    <name type="scientific">Massilia cavernae</name>
    <dbReference type="NCBI Taxonomy" id="2320864"/>
    <lineage>
        <taxon>Bacteria</taxon>
        <taxon>Pseudomonadati</taxon>
        <taxon>Pseudomonadota</taxon>
        <taxon>Betaproteobacteria</taxon>
        <taxon>Burkholderiales</taxon>
        <taxon>Oxalobacteraceae</taxon>
        <taxon>Telluria group</taxon>
        <taxon>Massilia</taxon>
    </lineage>
</organism>
<comment type="subcellular location">
    <subcellularLocation>
        <location evidence="1">Cell membrane</location>
        <topology evidence="1">Multi-pass membrane protein</topology>
    </subcellularLocation>
</comment>
<keyword evidence="9" id="KW-1185">Reference proteome</keyword>
<accession>A0A418Y8K6</accession>
<feature type="transmembrane region" description="Helical" evidence="7">
    <location>
        <begin position="117"/>
        <end position="144"/>
    </location>
</feature>
<evidence type="ECO:0000256" key="6">
    <source>
        <dbReference type="SAM" id="MobiDB-lite"/>
    </source>
</evidence>
<dbReference type="PANTHER" id="PTHR23513">
    <property type="entry name" value="INTEGRAL MEMBRANE EFFLUX PROTEIN-RELATED"/>
    <property type="match status" value="1"/>
</dbReference>
<keyword evidence="2" id="KW-1003">Cell membrane</keyword>
<evidence type="ECO:0000256" key="2">
    <source>
        <dbReference type="ARBA" id="ARBA00022475"/>
    </source>
</evidence>
<dbReference type="Gene3D" id="1.20.1250.20">
    <property type="entry name" value="MFS general substrate transporter like domains"/>
    <property type="match status" value="1"/>
</dbReference>
<dbReference type="EMBL" id="QYUP01000002">
    <property type="protein sequence ID" value="RJG27987.1"/>
    <property type="molecule type" value="Genomic_DNA"/>
</dbReference>
<dbReference type="InterPro" id="IPR011701">
    <property type="entry name" value="MFS"/>
</dbReference>
<dbReference type="RefSeq" id="WP_119808876.1">
    <property type="nucleotide sequence ID" value="NZ_QYUP01000002.1"/>
</dbReference>
<feature type="transmembrane region" description="Helical" evidence="7">
    <location>
        <begin position="266"/>
        <end position="286"/>
    </location>
</feature>
<feature type="transmembrane region" description="Helical" evidence="7">
    <location>
        <begin position="89"/>
        <end position="111"/>
    </location>
</feature>
<dbReference type="GO" id="GO:0022857">
    <property type="term" value="F:transmembrane transporter activity"/>
    <property type="evidence" value="ECO:0007669"/>
    <property type="project" value="InterPro"/>
</dbReference>
<feature type="region of interest" description="Disordered" evidence="6">
    <location>
        <begin position="437"/>
        <end position="456"/>
    </location>
</feature>
<keyword evidence="5 7" id="KW-0472">Membrane</keyword>
<feature type="transmembrane region" description="Helical" evidence="7">
    <location>
        <begin position="403"/>
        <end position="426"/>
    </location>
</feature>
<dbReference type="SUPFAM" id="SSF103473">
    <property type="entry name" value="MFS general substrate transporter"/>
    <property type="match status" value="1"/>
</dbReference>
<feature type="transmembrane region" description="Helical" evidence="7">
    <location>
        <begin position="56"/>
        <end position="77"/>
    </location>
</feature>
<feature type="transmembrane region" description="Helical" evidence="7">
    <location>
        <begin position="322"/>
        <end position="344"/>
    </location>
</feature>
<keyword evidence="3 7" id="KW-0812">Transmembrane</keyword>
<protein>
    <submittedName>
        <fullName evidence="8">MFS transporter</fullName>
    </submittedName>
</protein>
<dbReference type="GO" id="GO:0005886">
    <property type="term" value="C:plasma membrane"/>
    <property type="evidence" value="ECO:0007669"/>
    <property type="project" value="UniProtKB-SubCell"/>
</dbReference>
<feature type="transmembrane region" description="Helical" evidence="7">
    <location>
        <begin position="298"/>
        <end position="316"/>
    </location>
</feature>
<dbReference type="Proteomes" id="UP000284006">
    <property type="component" value="Unassembled WGS sequence"/>
</dbReference>
<dbReference type="InterPro" id="IPR036259">
    <property type="entry name" value="MFS_trans_sf"/>
</dbReference>
<feature type="transmembrane region" description="Helical" evidence="7">
    <location>
        <begin position="237"/>
        <end position="260"/>
    </location>
</feature>
<dbReference type="CDD" id="cd06173">
    <property type="entry name" value="MFS_MefA_like"/>
    <property type="match status" value="1"/>
</dbReference>
<reference evidence="8 9" key="1">
    <citation type="submission" date="2018-09" db="EMBL/GenBank/DDBJ databases">
        <authorList>
            <person name="Zhu H."/>
        </authorList>
    </citation>
    <scope>NUCLEOTIDE SEQUENCE [LARGE SCALE GENOMIC DNA]</scope>
    <source>
        <strain evidence="8 9">K1S02-61</strain>
    </source>
</reference>
<evidence type="ECO:0000256" key="5">
    <source>
        <dbReference type="ARBA" id="ARBA00023136"/>
    </source>
</evidence>
<dbReference type="PANTHER" id="PTHR23513:SF6">
    <property type="entry name" value="MAJOR FACILITATOR SUPERFAMILY ASSOCIATED DOMAIN-CONTAINING PROTEIN"/>
    <property type="match status" value="1"/>
</dbReference>
<name>A0A418Y8K6_9BURK</name>
<evidence type="ECO:0000256" key="3">
    <source>
        <dbReference type="ARBA" id="ARBA00022692"/>
    </source>
</evidence>
<evidence type="ECO:0000256" key="4">
    <source>
        <dbReference type="ARBA" id="ARBA00022989"/>
    </source>
</evidence>
<proteinExistence type="predicted"/>
<comment type="caution">
    <text evidence="8">The sequence shown here is derived from an EMBL/GenBank/DDBJ whole genome shotgun (WGS) entry which is preliminary data.</text>
</comment>
<evidence type="ECO:0000256" key="1">
    <source>
        <dbReference type="ARBA" id="ARBA00004651"/>
    </source>
</evidence>
<evidence type="ECO:0000313" key="8">
    <source>
        <dbReference type="EMBL" id="RJG27987.1"/>
    </source>
</evidence>
<feature type="transmembrane region" description="Helical" evidence="7">
    <location>
        <begin position="356"/>
        <end position="383"/>
    </location>
</feature>
<dbReference type="Pfam" id="PF07690">
    <property type="entry name" value="MFS_1"/>
    <property type="match status" value="1"/>
</dbReference>
<dbReference type="AlphaFoldDB" id="A0A418Y8K6"/>
<evidence type="ECO:0000313" key="9">
    <source>
        <dbReference type="Proteomes" id="UP000284006"/>
    </source>
</evidence>
<sequence length="456" mass="47043">MTKPNTHQTPEAPNTPSAPLPPAALRFIVSRGVSSLGTTLTTFGLNVWVFRETGSYAWFAWLAILAALPSLLFAPFAGVLADRWNKKSLLLSCDVASMLAISLALLCLGAGKLNLAVVALVTLVLALASELRWSALSAAISLVVPRAHLGRMNSLQQSFRGISVMLGPVLGAVGLDYFGLGPLLALDVLSYLIGIVGLLGVTIAAAPAGAAPAYTSFWHELSFGFRWVFARAGLRRLLLFFMAINIGVAVFSVTFAPYVLSFASSHVLGTSLGLQGAGGVAAGMLLARWRMPVSDQNAIVWGALAFGLCMVGWGLWRAPWMLGGAACALGVLTTVIMASSQTVWQMHVPPAIQGKVFAVRTVLSFGLTPLAILSSVPLAGTVFGALLERSGMLAALWGQGAGAAMGLMVSALGLGVSLCALALLAAGGLRLGADSGADAASPAAPEPQPASRLAAK</sequence>
<evidence type="ECO:0000256" key="7">
    <source>
        <dbReference type="SAM" id="Phobius"/>
    </source>
</evidence>